<feature type="domain" description="4'-phosphopantetheinyl transferase" evidence="3">
    <location>
        <begin position="104"/>
        <end position="188"/>
    </location>
</feature>
<dbReference type="InterPro" id="IPR050559">
    <property type="entry name" value="P-Pant_transferase_sf"/>
</dbReference>
<dbReference type="InterPro" id="IPR037143">
    <property type="entry name" value="4-PPantetheinyl_Trfase_dom_sf"/>
</dbReference>
<evidence type="ECO:0000313" key="6">
    <source>
        <dbReference type="Proteomes" id="UP000601108"/>
    </source>
</evidence>
<accession>A0A918N299</accession>
<dbReference type="AlphaFoldDB" id="A0A918N299"/>
<dbReference type="RefSeq" id="WP_027412043.1">
    <property type="nucleotide sequence ID" value="NZ_BMWS01000010.1"/>
</dbReference>
<comment type="caution">
    <text evidence="5">The sequence shown here is derived from an EMBL/GenBank/DDBJ whole genome shotgun (WGS) entry which is preliminary data.</text>
</comment>
<protein>
    <submittedName>
        <fullName evidence="5">4'-phosphopantetheinyl transferase</fullName>
    </submittedName>
</protein>
<dbReference type="GO" id="GO:0019878">
    <property type="term" value="P:lysine biosynthetic process via aminoadipic acid"/>
    <property type="evidence" value="ECO:0007669"/>
    <property type="project" value="TreeGrafter"/>
</dbReference>
<evidence type="ECO:0000313" key="5">
    <source>
        <dbReference type="EMBL" id="GGX16569.1"/>
    </source>
</evidence>
<keyword evidence="6" id="KW-1185">Reference proteome</keyword>
<dbReference type="Proteomes" id="UP000601108">
    <property type="component" value="Unassembled WGS sequence"/>
</dbReference>
<comment type="similarity">
    <text evidence="1">Belongs to the P-Pant transferase superfamily. Gsp/Sfp/HetI/AcpT family.</text>
</comment>
<organism evidence="5 6">
    <name type="scientific">Aquimarina muelleri</name>
    <dbReference type="NCBI Taxonomy" id="279356"/>
    <lineage>
        <taxon>Bacteria</taxon>
        <taxon>Pseudomonadati</taxon>
        <taxon>Bacteroidota</taxon>
        <taxon>Flavobacteriia</taxon>
        <taxon>Flavobacteriales</taxon>
        <taxon>Flavobacteriaceae</taxon>
        <taxon>Aquimarina</taxon>
    </lineage>
</organism>
<dbReference type="PANTHER" id="PTHR12215">
    <property type="entry name" value="PHOSPHOPANTETHEINE TRANSFERASE"/>
    <property type="match status" value="1"/>
</dbReference>
<dbReference type="InterPro" id="IPR008278">
    <property type="entry name" value="4-PPantetheinyl_Trfase_dom"/>
</dbReference>
<evidence type="ECO:0000256" key="1">
    <source>
        <dbReference type="ARBA" id="ARBA00010990"/>
    </source>
</evidence>
<evidence type="ECO:0000259" key="4">
    <source>
        <dbReference type="Pfam" id="PF22624"/>
    </source>
</evidence>
<dbReference type="GO" id="GO:0008897">
    <property type="term" value="F:holo-[acyl-carrier-protein] synthase activity"/>
    <property type="evidence" value="ECO:0007669"/>
    <property type="project" value="InterPro"/>
</dbReference>
<dbReference type="InterPro" id="IPR055066">
    <property type="entry name" value="AASDHPPT_N"/>
</dbReference>
<proteinExistence type="inferred from homology"/>
<reference evidence="5 6" key="1">
    <citation type="journal article" date="2014" name="Int. J. Syst. Evol. Microbiol.">
        <title>Complete genome sequence of Corynebacterium casei LMG S-19264T (=DSM 44701T), isolated from a smear-ripened cheese.</title>
        <authorList>
            <consortium name="US DOE Joint Genome Institute (JGI-PGF)"/>
            <person name="Walter F."/>
            <person name="Albersmeier A."/>
            <person name="Kalinowski J."/>
            <person name="Ruckert C."/>
        </authorList>
    </citation>
    <scope>NUCLEOTIDE SEQUENCE [LARGE SCALE GENOMIC DNA]</scope>
    <source>
        <strain evidence="5 6">KCTC 12285</strain>
    </source>
</reference>
<dbReference type="GO" id="GO:0005829">
    <property type="term" value="C:cytosol"/>
    <property type="evidence" value="ECO:0007669"/>
    <property type="project" value="TreeGrafter"/>
</dbReference>
<gene>
    <name evidence="5" type="ORF">GCM10007384_17550</name>
</gene>
<dbReference type="EMBL" id="BMWS01000010">
    <property type="protein sequence ID" value="GGX16569.1"/>
    <property type="molecule type" value="Genomic_DNA"/>
</dbReference>
<feature type="domain" description="4'-phosphopantetheinyl transferase N-terminal" evidence="4">
    <location>
        <begin position="28"/>
        <end position="97"/>
    </location>
</feature>
<name>A0A918N299_9FLAO</name>
<dbReference type="GO" id="GO:0000287">
    <property type="term" value="F:magnesium ion binding"/>
    <property type="evidence" value="ECO:0007669"/>
    <property type="project" value="InterPro"/>
</dbReference>
<dbReference type="PANTHER" id="PTHR12215:SF10">
    <property type="entry name" value="L-AMINOADIPATE-SEMIALDEHYDE DEHYDROGENASE-PHOSPHOPANTETHEINYL TRANSFERASE"/>
    <property type="match status" value="1"/>
</dbReference>
<dbReference type="Pfam" id="PF22624">
    <property type="entry name" value="AASDHPPT_N"/>
    <property type="match status" value="1"/>
</dbReference>
<evidence type="ECO:0000259" key="3">
    <source>
        <dbReference type="Pfam" id="PF01648"/>
    </source>
</evidence>
<sequence length="218" mass="25569">MTQILYSYISEEHHSYLLKEVAPRFSHDFQKKILKYRRWQDAQLSLLGRVLLWSSLKKLNKHLCVEDVRYNSYKKPYFENENIKFNISHSGNLVVCVITQNNEVGVDVEVLQDINVEDFKVQMTPLEWQNIVSSHNVKDAFFNYWTQKEAVIKAHGMGLSIPLNSFEVIENRTKIKEDSFFLTEINLDTNYKCHLASNDKIDTSLIDIKKVDLFMSLS</sequence>
<dbReference type="Gene3D" id="3.90.470.20">
    <property type="entry name" value="4'-phosphopantetheinyl transferase domain"/>
    <property type="match status" value="2"/>
</dbReference>
<evidence type="ECO:0000256" key="2">
    <source>
        <dbReference type="ARBA" id="ARBA00022679"/>
    </source>
</evidence>
<dbReference type="Pfam" id="PF01648">
    <property type="entry name" value="ACPS"/>
    <property type="match status" value="1"/>
</dbReference>
<dbReference type="SUPFAM" id="SSF56214">
    <property type="entry name" value="4'-phosphopantetheinyl transferase"/>
    <property type="match status" value="2"/>
</dbReference>
<keyword evidence="2 5" id="KW-0808">Transferase</keyword>